<evidence type="ECO:0000313" key="2">
    <source>
        <dbReference type="EMBL" id="SES09190.1"/>
    </source>
</evidence>
<organism evidence="2 3">
    <name type="scientific">Isobaculum melis</name>
    <dbReference type="NCBI Taxonomy" id="142588"/>
    <lineage>
        <taxon>Bacteria</taxon>
        <taxon>Bacillati</taxon>
        <taxon>Bacillota</taxon>
        <taxon>Bacilli</taxon>
        <taxon>Lactobacillales</taxon>
        <taxon>Carnobacteriaceae</taxon>
        <taxon>Isobaculum</taxon>
    </lineage>
</organism>
<sequence length="152" mass="17808">MTETSNAPLFTYGSLMVGKHNHQQYLAGKIFGTGLPGRIKGKLYDLPYKGYPAVLAGDDWVYGEVFELKSFQETITAMDKMEHFYGEDMTKNEYQRRFTKIYIWNETKQAYCDERVAYCYHYVVENDARFAKESVYLPHGDWHEVRSKENIS</sequence>
<dbReference type="STRING" id="142588.SAMN04488559_1327"/>
<proteinExistence type="predicted"/>
<dbReference type="EMBL" id="FOHA01000032">
    <property type="protein sequence ID" value="SES09190.1"/>
    <property type="molecule type" value="Genomic_DNA"/>
</dbReference>
<dbReference type="CDD" id="cd06661">
    <property type="entry name" value="GGCT_like"/>
    <property type="match status" value="1"/>
</dbReference>
<evidence type="ECO:0000259" key="1">
    <source>
        <dbReference type="Pfam" id="PF06094"/>
    </source>
</evidence>
<accession>A0A1H9UI17</accession>
<dbReference type="RefSeq" id="WP_092654258.1">
    <property type="nucleotide sequence ID" value="NZ_FOHA01000032.1"/>
</dbReference>
<keyword evidence="3" id="KW-1185">Reference proteome</keyword>
<dbReference type="Gene3D" id="3.10.490.10">
    <property type="entry name" value="Gamma-glutamyl cyclotransferase-like"/>
    <property type="match status" value="1"/>
</dbReference>
<keyword evidence="2" id="KW-0808">Transferase</keyword>
<reference evidence="2 3" key="1">
    <citation type="submission" date="2016-10" db="EMBL/GenBank/DDBJ databases">
        <authorList>
            <person name="de Groot N.N."/>
        </authorList>
    </citation>
    <scope>NUCLEOTIDE SEQUENCE [LARGE SCALE GENOMIC DNA]</scope>
    <source>
        <strain evidence="2 3">DSM 13760</strain>
    </source>
</reference>
<dbReference type="InterPro" id="IPR009288">
    <property type="entry name" value="AIG2-like_dom"/>
</dbReference>
<dbReference type="Pfam" id="PF06094">
    <property type="entry name" value="GGACT"/>
    <property type="match status" value="1"/>
</dbReference>
<dbReference type="InterPro" id="IPR036568">
    <property type="entry name" value="GGCT-like_sf"/>
</dbReference>
<gene>
    <name evidence="2" type="ORF">SAMN04488559_1327</name>
</gene>
<name>A0A1H9UI17_9LACT</name>
<dbReference type="AlphaFoldDB" id="A0A1H9UI17"/>
<evidence type="ECO:0000313" key="3">
    <source>
        <dbReference type="Proteomes" id="UP000198948"/>
    </source>
</evidence>
<dbReference type="GO" id="GO:0016740">
    <property type="term" value="F:transferase activity"/>
    <property type="evidence" value="ECO:0007669"/>
    <property type="project" value="UniProtKB-KW"/>
</dbReference>
<feature type="domain" description="Gamma-glutamylcyclotransferase AIG2-like" evidence="1">
    <location>
        <begin position="9"/>
        <end position="143"/>
    </location>
</feature>
<dbReference type="Proteomes" id="UP000198948">
    <property type="component" value="Unassembled WGS sequence"/>
</dbReference>
<dbReference type="InterPro" id="IPR013024">
    <property type="entry name" value="GGCT-like"/>
</dbReference>
<protein>
    <submittedName>
        <fullName evidence="2">Uncharacterized conserved protein YtfP, gamma-glutamylcyclotransferase (GGCT)/AIG2-like family</fullName>
    </submittedName>
</protein>
<dbReference type="OrthoDB" id="8538589at2"/>
<dbReference type="SUPFAM" id="SSF110857">
    <property type="entry name" value="Gamma-glutamyl cyclotransferase-like"/>
    <property type="match status" value="1"/>
</dbReference>